<gene>
    <name evidence="3" type="ORF">SAMN05216259_102124</name>
</gene>
<organism evidence="3 4">
    <name type="scientific">Actinacidiphila guanduensis</name>
    <dbReference type="NCBI Taxonomy" id="310781"/>
    <lineage>
        <taxon>Bacteria</taxon>
        <taxon>Bacillati</taxon>
        <taxon>Actinomycetota</taxon>
        <taxon>Actinomycetes</taxon>
        <taxon>Kitasatosporales</taxon>
        <taxon>Streptomycetaceae</taxon>
        <taxon>Actinacidiphila</taxon>
    </lineage>
</organism>
<sequence>MPSPLPNQSIHPRKGPHKGSQSSTAGRLRPNGAAMRALRVALKVSLRQVQQLTGLDRGHLSRLERGLAGAGPETIRRYAAALDVPTAAITHAPHPTYATHDITSDITSGVAGDVPHDGKV</sequence>
<dbReference type="OrthoDB" id="4311362at2"/>
<dbReference type="SUPFAM" id="SSF47413">
    <property type="entry name" value="lambda repressor-like DNA-binding domains"/>
    <property type="match status" value="1"/>
</dbReference>
<proteinExistence type="predicted"/>
<dbReference type="Pfam" id="PF01381">
    <property type="entry name" value="HTH_3"/>
    <property type="match status" value="1"/>
</dbReference>
<keyword evidence="4" id="KW-1185">Reference proteome</keyword>
<accession>A0A1G9XFV5</accession>
<dbReference type="RefSeq" id="WP_143031619.1">
    <property type="nucleotide sequence ID" value="NZ_FNIE01000002.1"/>
</dbReference>
<protein>
    <submittedName>
        <fullName evidence="3">Helix-turn-helix</fullName>
    </submittedName>
</protein>
<evidence type="ECO:0000313" key="4">
    <source>
        <dbReference type="Proteomes" id="UP000199341"/>
    </source>
</evidence>
<dbReference type="InterPro" id="IPR010982">
    <property type="entry name" value="Lambda_DNA-bd_dom_sf"/>
</dbReference>
<dbReference type="STRING" id="310781.SAMN05216259_102124"/>
<dbReference type="AlphaFoldDB" id="A0A1G9XFV5"/>
<dbReference type="GO" id="GO:0003677">
    <property type="term" value="F:DNA binding"/>
    <property type="evidence" value="ECO:0007669"/>
    <property type="project" value="InterPro"/>
</dbReference>
<dbReference type="InterPro" id="IPR001387">
    <property type="entry name" value="Cro/C1-type_HTH"/>
</dbReference>
<feature type="domain" description="HTH cro/C1-type" evidence="2">
    <location>
        <begin position="35"/>
        <end position="89"/>
    </location>
</feature>
<reference evidence="3 4" key="1">
    <citation type="submission" date="2016-10" db="EMBL/GenBank/DDBJ databases">
        <authorList>
            <person name="de Groot N.N."/>
        </authorList>
    </citation>
    <scope>NUCLEOTIDE SEQUENCE [LARGE SCALE GENOMIC DNA]</scope>
    <source>
        <strain evidence="3 4">CGMCC 4.2022</strain>
    </source>
</reference>
<name>A0A1G9XFV5_9ACTN</name>
<evidence type="ECO:0000259" key="2">
    <source>
        <dbReference type="PROSITE" id="PS50943"/>
    </source>
</evidence>
<dbReference type="Proteomes" id="UP000199341">
    <property type="component" value="Unassembled WGS sequence"/>
</dbReference>
<evidence type="ECO:0000313" key="3">
    <source>
        <dbReference type="EMBL" id="SDM95628.1"/>
    </source>
</evidence>
<dbReference type="SMART" id="SM00530">
    <property type="entry name" value="HTH_XRE"/>
    <property type="match status" value="1"/>
</dbReference>
<evidence type="ECO:0000256" key="1">
    <source>
        <dbReference type="SAM" id="MobiDB-lite"/>
    </source>
</evidence>
<dbReference type="Gene3D" id="1.10.260.40">
    <property type="entry name" value="lambda repressor-like DNA-binding domains"/>
    <property type="match status" value="1"/>
</dbReference>
<dbReference type="EMBL" id="FNIE01000002">
    <property type="protein sequence ID" value="SDM95628.1"/>
    <property type="molecule type" value="Genomic_DNA"/>
</dbReference>
<dbReference type="CDD" id="cd00093">
    <property type="entry name" value="HTH_XRE"/>
    <property type="match status" value="1"/>
</dbReference>
<feature type="compositionally biased region" description="Polar residues" evidence="1">
    <location>
        <begin position="1"/>
        <end position="10"/>
    </location>
</feature>
<dbReference type="PROSITE" id="PS50943">
    <property type="entry name" value="HTH_CROC1"/>
    <property type="match status" value="1"/>
</dbReference>
<feature type="region of interest" description="Disordered" evidence="1">
    <location>
        <begin position="1"/>
        <end position="32"/>
    </location>
</feature>